<organism evidence="1">
    <name type="scientific">Physcomitrium patens</name>
    <name type="common">Spreading-leaved earth moss</name>
    <name type="synonym">Physcomitrella patens</name>
    <dbReference type="NCBI Taxonomy" id="3218"/>
    <lineage>
        <taxon>Eukaryota</taxon>
        <taxon>Viridiplantae</taxon>
        <taxon>Streptophyta</taxon>
        <taxon>Embryophyta</taxon>
        <taxon>Bryophyta</taxon>
        <taxon>Bryophytina</taxon>
        <taxon>Bryopsida</taxon>
        <taxon>Funariidae</taxon>
        <taxon>Funariales</taxon>
        <taxon>Funariaceae</taxon>
        <taxon>Physcomitrium</taxon>
    </lineage>
</organism>
<dbReference type="EMBL" id="ABEU02000019">
    <property type="protein sequence ID" value="PNR34533.1"/>
    <property type="molecule type" value="Genomic_DNA"/>
</dbReference>
<dbReference type="AlphaFoldDB" id="A0A2K1IZ32"/>
<evidence type="ECO:0000313" key="3">
    <source>
        <dbReference type="Proteomes" id="UP000006727"/>
    </source>
</evidence>
<sequence length="78" mass="9201">MRLHGHVMECKKLRRRCRWMHAPLDRRSGSHFGIVEMKRGRCDQRWMPALHGESPRRVQASRGCRWACVKVAVLIPKP</sequence>
<dbReference type="EnsemblPlants" id="Pp3c19_20009V3.1">
    <property type="protein sequence ID" value="PAC:32938126.CDS.1"/>
    <property type="gene ID" value="Pp3c19_20009"/>
</dbReference>
<evidence type="ECO:0000313" key="1">
    <source>
        <dbReference type="EMBL" id="PNR34533.1"/>
    </source>
</evidence>
<reference evidence="1 3" key="1">
    <citation type="journal article" date="2008" name="Science">
        <title>The Physcomitrella genome reveals evolutionary insights into the conquest of land by plants.</title>
        <authorList>
            <person name="Rensing S."/>
            <person name="Lang D."/>
            <person name="Zimmer A."/>
            <person name="Terry A."/>
            <person name="Salamov A."/>
            <person name="Shapiro H."/>
            <person name="Nishiyama T."/>
            <person name="Perroud P.-F."/>
            <person name="Lindquist E."/>
            <person name="Kamisugi Y."/>
            <person name="Tanahashi T."/>
            <person name="Sakakibara K."/>
            <person name="Fujita T."/>
            <person name="Oishi K."/>
            <person name="Shin-I T."/>
            <person name="Kuroki Y."/>
            <person name="Toyoda A."/>
            <person name="Suzuki Y."/>
            <person name="Hashimoto A."/>
            <person name="Yamaguchi K."/>
            <person name="Sugano A."/>
            <person name="Kohara Y."/>
            <person name="Fujiyama A."/>
            <person name="Anterola A."/>
            <person name="Aoki S."/>
            <person name="Ashton N."/>
            <person name="Barbazuk W.B."/>
            <person name="Barker E."/>
            <person name="Bennetzen J."/>
            <person name="Bezanilla M."/>
            <person name="Blankenship R."/>
            <person name="Cho S.H."/>
            <person name="Dutcher S."/>
            <person name="Estelle M."/>
            <person name="Fawcett J.A."/>
            <person name="Gundlach H."/>
            <person name="Hanada K."/>
            <person name="Heyl A."/>
            <person name="Hicks K.A."/>
            <person name="Hugh J."/>
            <person name="Lohr M."/>
            <person name="Mayer K."/>
            <person name="Melkozernov A."/>
            <person name="Murata T."/>
            <person name="Nelson D."/>
            <person name="Pils B."/>
            <person name="Prigge M."/>
            <person name="Reiss B."/>
            <person name="Renner T."/>
            <person name="Rombauts S."/>
            <person name="Rushton P."/>
            <person name="Sanderfoot A."/>
            <person name="Schween G."/>
            <person name="Shiu S.-H."/>
            <person name="Stueber K."/>
            <person name="Theodoulou F.L."/>
            <person name="Tu H."/>
            <person name="Van de Peer Y."/>
            <person name="Verrier P.J."/>
            <person name="Waters E."/>
            <person name="Wood A."/>
            <person name="Yang L."/>
            <person name="Cove D."/>
            <person name="Cuming A."/>
            <person name="Hasebe M."/>
            <person name="Lucas S."/>
            <person name="Mishler D.B."/>
            <person name="Reski R."/>
            <person name="Grigoriev I."/>
            <person name="Quatrano R.S."/>
            <person name="Boore J.L."/>
        </authorList>
    </citation>
    <scope>NUCLEOTIDE SEQUENCE [LARGE SCALE GENOMIC DNA]</scope>
    <source>
        <strain evidence="2 3">cv. Gransden 2004</strain>
    </source>
</reference>
<gene>
    <name evidence="1" type="ORF">PHYPA_024350</name>
</gene>
<reference evidence="2" key="3">
    <citation type="submission" date="2020-12" db="UniProtKB">
        <authorList>
            <consortium name="EnsemblPlants"/>
        </authorList>
    </citation>
    <scope>IDENTIFICATION</scope>
</reference>
<reference evidence="1 3" key="2">
    <citation type="journal article" date="2018" name="Plant J.">
        <title>The Physcomitrella patens chromosome-scale assembly reveals moss genome structure and evolution.</title>
        <authorList>
            <person name="Lang D."/>
            <person name="Ullrich K.K."/>
            <person name="Murat F."/>
            <person name="Fuchs J."/>
            <person name="Jenkins J."/>
            <person name="Haas F.B."/>
            <person name="Piednoel M."/>
            <person name="Gundlach H."/>
            <person name="Van Bel M."/>
            <person name="Meyberg R."/>
            <person name="Vives C."/>
            <person name="Morata J."/>
            <person name="Symeonidi A."/>
            <person name="Hiss M."/>
            <person name="Muchero W."/>
            <person name="Kamisugi Y."/>
            <person name="Saleh O."/>
            <person name="Blanc G."/>
            <person name="Decker E.L."/>
            <person name="van Gessel N."/>
            <person name="Grimwood J."/>
            <person name="Hayes R.D."/>
            <person name="Graham S.W."/>
            <person name="Gunter L.E."/>
            <person name="McDaniel S.F."/>
            <person name="Hoernstein S.N.W."/>
            <person name="Larsson A."/>
            <person name="Li F.W."/>
            <person name="Perroud P.F."/>
            <person name="Phillips J."/>
            <person name="Ranjan P."/>
            <person name="Rokshar D.S."/>
            <person name="Rothfels C.J."/>
            <person name="Schneider L."/>
            <person name="Shu S."/>
            <person name="Stevenson D.W."/>
            <person name="Thummler F."/>
            <person name="Tillich M."/>
            <person name="Villarreal Aguilar J.C."/>
            <person name="Widiez T."/>
            <person name="Wong G.K."/>
            <person name="Wymore A."/>
            <person name="Zhang Y."/>
            <person name="Zimmer A.D."/>
            <person name="Quatrano R.S."/>
            <person name="Mayer K.F.X."/>
            <person name="Goodstein D."/>
            <person name="Casacuberta J.M."/>
            <person name="Vandepoele K."/>
            <person name="Reski R."/>
            <person name="Cuming A.C."/>
            <person name="Tuskan G.A."/>
            <person name="Maumus F."/>
            <person name="Salse J."/>
            <person name="Schmutz J."/>
            <person name="Rensing S.A."/>
        </authorList>
    </citation>
    <scope>NUCLEOTIDE SEQUENCE [LARGE SCALE GENOMIC DNA]</scope>
    <source>
        <strain evidence="2 3">cv. Gransden 2004</strain>
    </source>
</reference>
<keyword evidence="3" id="KW-1185">Reference proteome</keyword>
<protein>
    <submittedName>
        <fullName evidence="1 2">Uncharacterized protein</fullName>
    </submittedName>
</protein>
<dbReference type="Proteomes" id="UP000006727">
    <property type="component" value="Chromosome 19"/>
</dbReference>
<dbReference type="Gramene" id="Pp3c19_20009V3.1">
    <property type="protein sequence ID" value="PAC:32938126.CDS.1"/>
    <property type="gene ID" value="Pp3c19_20009"/>
</dbReference>
<dbReference type="PaxDb" id="3218-PP1S414_1V6.1"/>
<name>A0A2K1IZ32_PHYPA</name>
<evidence type="ECO:0000313" key="2">
    <source>
        <dbReference type="EnsemblPlants" id="PAC:32938126.CDS.1"/>
    </source>
</evidence>
<dbReference type="InParanoid" id="A0A2K1IZ32"/>
<accession>A0A2K1IZ32</accession>
<proteinExistence type="predicted"/>